<dbReference type="AlphaFoldDB" id="X1SMY9"/>
<name>X1SMY9_9ZZZZ</name>
<evidence type="ECO:0000256" key="2">
    <source>
        <dbReference type="ARBA" id="ARBA00022527"/>
    </source>
</evidence>
<gene>
    <name evidence="10" type="ORF">S12H4_27040</name>
</gene>
<keyword evidence="3" id="KW-0808">Transferase</keyword>
<evidence type="ECO:0000256" key="3">
    <source>
        <dbReference type="ARBA" id="ARBA00022679"/>
    </source>
</evidence>
<protein>
    <recommendedName>
        <fullName evidence="1">non-specific serine/threonine protein kinase</fullName>
        <ecNumber evidence="1">2.7.11.1</ecNumber>
    </recommendedName>
</protein>
<keyword evidence="5" id="KW-0418">Kinase</keyword>
<feature type="non-terminal residue" evidence="10">
    <location>
        <position position="56"/>
    </location>
</feature>
<comment type="catalytic activity">
    <reaction evidence="8">
        <text>L-seryl-[protein] + ATP = O-phospho-L-seryl-[protein] + ADP + H(+)</text>
        <dbReference type="Rhea" id="RHEA:17989"/>
        <dbReference type="Rhea" id="RHEA-COMP:9863"/>
        <dbReference type="Rhea" id="RHEA-COMP:11604"/>
        <dbReference type="ChEBI" id="CHEBI:15378"/>
        <dbReference type="ChEBI" id="CHEBI:29999"/>
        <dbReference type="ChEBI" id="CHEBI:30616"/>
        <dbReference type="ChEBI" id="CHEBI:83421"/>
        <dbReference type="ChEBI" id="CHEBI:456216"/>
        <dbReference type="EC" id="2.7.11.1"/>
    </reaction>
</comment>
<sequence length="56" mass="6437">MREYEALSKIAPLGLNIPKPIGINRHIIIMEFIEGTELNNLIDIEDPVFIFEDIIN</sequence>
<keyword evidence="6" id="KW-0067">ATP-binding</keyword>
<dbReference type="EMBL" id="BARW01015399">
    <property type="protein sequence ID" value="GAI94313.1"/>
    <property type="molecule type" value="Genomic_DNA"/>
</dbReference>
<reference evidence="10" key="1">
    <citation type="journal article" date="2014" name="Front. Microbiol.">
        <title>High frequency of phylogenetically diverse reductive dehalogenase-homologous genes in deep subseafloor sedimentary metagenomes.</title>
        <authorList>
            <person name="Kawai M."/>
            <person name="Futagami T."/>
            <person name="Toyoda A."/>
            <person name="Takaki Y."/>
            <person name="Nishi S."/>
            <person name="Hori S."/>
            <person name="Arai W."/>
            <person name="Tsubouchi T."/>
            <person name="Morono Y."/>
            <person name="Uchiyama I."/>
            <person name="Ito T."/>
            <person name="Fujiyama A."/>
            <person name="Inagaki F."/>
            <person name="Takami H."/>
        </authorList>
    </citation>
    <scope>NUCLEOTIDE SEQUENCE</scope>
    <source>
        <strain evidence="10">Expedition CK06-06</strain>
    </source>
</reference>
<comment type="catalytic activity">
    <reaction evidence="7">
        <text>L-threonyl-[protein] + ATP = O-phospho-L-threonyl-[protein] + ADP + H(+)</text>
        <dbReference type="Rhea" id="RHEA:46608"/>
        <dbReference type="Rhea" id="RHEA-COMP:11060"/>
        <dbReference type="Rhea" id="RHEA-COMP:11605"/>
        <dbReference type="ChEBI" id="CHEBI:15378"/>
        <dbReference type="ChEBI" id="CHEBI:30013"/>
        <dbReference type="ChEBI" id="CHEBI:30616"/>
        <dbReference type="ChEBI" id="CHEBI:61977"/>
        <dbReference type="ChEBI" id="CHEBI:456216"/>
        <dbReference type="EC" id="2.7.11.1"/>
    </reaction>
</comment>
<accession>X1SMY9</accession>
<evidence type="ECO:0000256" key="7">
    <source>
        <dbReference type="ARBA" id="ARBA00047899"/>
    </source>
</evidence>
<dbReference type="InterPro" id="IPR011009">
    <property type="entry name" value="Kinase-like_dom_sf"/>
</dbReference>
<dbReference type="Pfam" id="PF01163">
    <property type="entry name" value="RIO1"/>
    <property type="match status" value="1"/>
</dbReference>
<dbReference type="InterPro" id="IPR018934">
    <property type="entry name" value="RIO_dom"/>
</dbReference>
<evidence type="ECO:0000259" key="9">
    <source>
        <dbReference type="Pfam" id="PF01163"/>
    </source>
</evidence>
<dbReference type="EC" id="2.7.11.1" evidence="1"/>
<dbReference type="GO" id="GO:0004674">
    <property type="term" value="F:protein serine/threonine kinase activity"/>
    <property type="evidence" value="ECO:0007669"/>
    <property type="project" value="UniProtKB-KW"/>
</dbReference>
<proteinExistence type="predicted"/>
<dbReference type="GO" id="GO:0005524">
    <property type="term" value="F:ATP binding"/>
    <property type="evidence" value="ECO:0007669"/>
    <property type="project" value="UniProtKB-KW"/>
</dbReference>
<evidence type="ECO:0000313" key="10">
    <source>
        <dbReference type="EMBL" id="GAI94313.1"/>
    </source>
</evidence>
<organism evidence="10">
    <name type="scientific">marine sediment metagenome</name>
    <dbReference type="NCBI Taxonomy" id="412755"/>
    <lineage>
        <taxon>unclassified sequences</taxon>
        <taxon>metagenomes</taxon>
        <taxon>ecological metagenomes</taxon>
    </lineage>
</organism>
<comment type="caution">
    <text evidence="10">The sequence shown here is derived from an EMBL/GenBank/DDBJ whole genome shotgun (WGS) entry which is preliminary data.</text>
</comment>
<evidence type="ECO:0000256" key="1">
    <source>
        <dbReference type="ARBA" id="ARBA00012513"/>
    </source>
</evidence>
<keyword evidence="2" id="KW-0723">Serine/threonine-protein kinase</keyword>
<evidence type="ECO:0000256" key="8">
    <source>
        <dbReference type="ARBA" id="ARBA00048679"/>
    </source>
</evidence>
<evidence type="ECO:0000256" key="6">
    <source>
        <dbReference type="ARBA" id="ARBA00022840"/>
    </source>
</evidence>
<feature type="domain" description="RIO-type" evidence="9">
    <location>
        <begin position="2"/>
        <end position="53"/>
    </location>
</feature>
<dbReference type="Gene3D" id="3.30.200.20">
    <property type="entry name" value="Phosphorylase Kinase, domain 1"/>
    <property type="match status" value="1"/>
</dbReference>
<evidence type="ECO:0000256" key="5">
    <source>
        <dbReference type="ARBA" id="ARBA00022777"/>
    </source>
</evidence>
<dbReference type="SUPFAM" id="SSF56112">
    <property type="entry name" value="Protein kinase-like (PK-like)"/>
    <property type="match status" value="1"/>
</dbReference>
<evidence type="ECO:0000256" key="4">
    <source>
        <dbReference type="ARBA" id="ARBA00022741"/>
    </source>
</evidence>
<keyword evidence="4" id="KW-0547">Nucleotide-binding</keyword>